<dbReference type="PANTHER" id="PTHR13691:SF73">
    <property type="entry name" value="LARGE RIBOSOMAL SUBUNIT PROTEIN UL2M"/>
    <property type="match status" value="1"/>
</dbReference>
<dbReference type="Gene3D" id="2.30.30.30">
    <property type="match status" value="1"/>
</dbReference>
<gene>
    <name evidence="6" type="ORF">CVLEPA_LOCUS20794</name>
</gene>
<evidence type="ECO:0000313" key="7">
    <source>
        <dbReference type="Proteomes" id="UP001642483"/>
    </source>
</evidence>
<reference evidence="6 7" key="1">
    <citation type="submission" date="2024-02" db="EMBL/GenBank/DDBJ databases">
        <authorList>
            <person name="Daric V."/>
            <person name="Darras S."/>
        </authorList>
    </citation>
    <scope>NUCLEOTIDE SEQUENCE [LARGE SCALE GENOMIC DNA]</scope>
</reference>
<proteinExistence type="inferred from homology"/>
<dbReference type="InterPro" id="IPR022666">
    <property type="entry name" value="Ribosomal_uL2_RNA-bd_dom"/>
</dbReference>
<evidence type="ECO:0000313" key="6">
    <source>
        <dbReference type="EMBL" id="CAK8688825.1"/>
    </source>
</evidence>
<name>A0ABP0GB30_CLALP</name>
<dbReference type="SUPFAM" id="SSF50249">
    <property type="entry name" value="Nucleic acid-binding proteins"/>
    <property type="match status" value="1"/>
</dbReference>
<dbReference type="SUPFAM" id="SSF50104">
    <property type="entry name" value="Translation proteins SH3-like domain"/>
    <property type="match status" value="1"/>
</dbReference>
<dbReference type="Pfam" id="PF03947">
    <property type="entry name" value="Ribosomal_L2_C"/>
    <property type="match status" value="1"/>
</dbReference>
<evidence type="ECO:0000259" key="5">
    <source>
        <dbReference type="SMART" id="SM01383"/>
    </source>
</evidence>
<comment type="caution">
    <text evidence="6">The sequence shown here is derived from an EMBL/GenBank/DDBJ whole genome shotgun (WGS) entry which is preliminary data.</text>
</comment>
<keyword evidence="3" id="KW-0687">Ribonucleoprotein</keyword>
<dbReference type="Proteomes" id="UP001642483">
    <property type="component" value="Unassembled WGS sequence"/>
</dbReference>
<dbReference type="InterPro" id="IPR012340">
    <property type="entry name" value="NA-bd_OB-fold"/>
</dbReference>
<accession>A0ABP0GB30</accession>
<dbReference type="EMBL" id="CAWYQH010000108">
    <property type="protein sequence ID" value="CAK8688825.1"/>
    <property type="molecule type" value="Genomic_DNA"/>
</dbReference>
<dbReference type="InterPro" id="IPR002171">
    <property type="entry name" value="Ribosomal_uL2"/>
</dbReference>
<dbReference type="InterPro" id="IPR014722">
    <property type="entry name" value="Rib_uL2_dom2"/>
</dbReference>
<dbReference type="Gene3D" id="2.40.50.140">
    <property type="entry name" value="Nucleic acid-binding proteins"/>
    <property type="match status" value="1"/>
</dbReference>
<organism evidence="6 7">
    <name type="scientific">Clavelina lepadiformis</name>
    <name type="common">Light-bulb sea squirt</name>
    <name type="synonym">Ascidia lepadiformis</name>
    <dbReference type="NCBI Taxonomy" id="159417"/>
    <lineage>
        <taxon>Eukaryota</taxon>
        <taxon>Metazoa</taxon>
        <taxon>Chordata</taxon>
        <taxon>Tunicata</taxon>
        <taxon>Ascidiacea</taxon>
        <taxon>Aplousobranchia</taxon>
        <taxon>Clavelinidae</taxon>
        <taxon>Clavelina</taxon>
    </lineage>
</organism>
<evidence type="ECO:0000256" key="1">
    <source>
        <dbReference type="ARBA" id="ARBA00005636"/>
    </source>
</evidence>
<evidence type="ECO:0000259" key="4">
    <source>
        <dbReference type="SMART" id="SM01382"/>
    </source>
</evidence>
<sequence>MLIDGVKRTLVQQLNICFKQPKIFGKVQPLSPTSFIHSQRQFLQKLNIFNSARKFHSSPFINGRYGHRLVKLWEQPEYTTEPLHVYRTGGRLPVKNWKDEIVPGRVWTAKLGGGLPRKWYWVDTHRMTAEEVVAGAVFQEKITKIMPDDNRSAFIALVAGPVKRRWILCTENMKVGDLVTNSAQLTESLTGWTPNDGDAYPLCLLAIGTKVCSVEFFPGKGGQIARSAGAFCTITKKFDGRVQLQMPSKREIVVNEKCVAVVGTVSNSNHWNEDWGSAFRRREYGLRPRTGRKHKNDGRFARRAMPVRAPLIMPDKPFLQKDNNFEE</sequence>
<keyword evidence="2" id="KW-0689">Ribosomal protein</keyword>
<evidence type="ECO:0000256" key="3">
    <source>
        <dbReference type="ARBA" id="ARBA00023274"/>
    </source>
</evidence>
<dbReference type="PANTHER" id="PTHR13691">
    <property type="entry name" value="RIBOSOMAL PROTEIN L2"/>
    <property type="match status" value="1"/>
</dbReference>
<feature type="domain" description="Large ribosomal subunit protein uL2 RNA-binding" evidence="5">
    <location>
        <begin position="104"/>
        <end position="181"/>
    </location>
</feature>
<dbReference type="InterPro" id="IPR022669">
    <property type="entry name" value="Ribosomal_uL2_C"/>
</dbReference>
<comment type="similarity">
    <text evidence="1">Belongs to the universal ribosomal protein uL2 family.</text>
</comment>
<keyword evidence="7" id="KW-1185">Reference proteome</keyword>
<dbReference type="InterPro" id="IPR008991">
    <property type="entry name" value="Translation_prot_SH3-like_sf"/>
</dbReference>
<dbReference type="SMART" id="SM01382">
    <property type="entry name" value="Ribosomal_L2_C"/>
    <property type="match status" value="1"/>
</dbReference>
<dbReference type="SMART" id="SM01383">
    <property type="entry name" value="Ribosomal_L2"/>
    <property type="match status" value="1"/>
</dbReference>
<feature type="domain" description="Large ribosomal subunit protein uL2 C-terminal" evidence="4">
    <location>
        <begin position="194"/>
        <end position="306"/>
    </location>
</feature>
<evidence type="ECO:0008006" key="8">
    <source>
        <dbReference type="Google" id="ProtNLM"/>
    </source>
</evidence>
<evidence type="ECO:0000256" key="2">
    <source>
        <dbReference type="ARBA" id="ARBA00022980"/>
    </source>
</evidence>
<protein>
    <recommendedName>
        <fullName evidence="8">Ribosomal protein L2</fullName>
    </recommendedName>
</protein>